<dbReference type="GO" id="GO:0006654">
    <property type="term" value="P:phosphatidic acid biosynthetic process"/>
    <property type="evidence" value="ECO:0007669"/>
    <property type="project" value="TreeGrafter"/>
</dbReference>
<dbReference type="CDD" id="cd07989">
    <property type="entry name" value="LPLAT_AGPAT-like"/>
    <property type="match status" value="1"/>
</dbReference>
<comment type="catalytic activity">
    <reaction evidence="4">
        <text>a 1-acyl-sn-glycero-3-phosphate + an acyl-CoA = a 1,2-diacyl-sn-glycero-3-phosphate + CoA</text>
        <dbReference type="Rhea" id="RHEA:19709"/>
        <dbReference type="ChEBI" id="CHEBI:57287"/>
        <dbReference type="ChEBI" id="CHEBI:57970"/>
        <dbReference type="ChEBI" id="CHEBI:58342"/>
        <dbReference type="ChEBI" id="CHEBI:58608"/>
        <dbReference type="EC" id="2.3.1.51"/>
    </reaction>
</comment>
<dbReference type="GO" id="GO:0005783">
    <property type="term" value="C:endoplasmic reticulum"/>
    <property type="evidence" value="ECO:0007669"/>
    <property type="project" value="TreeGrafter"/>
</dbReference>
<dbReference type="InParanoid" id="A0A0C2X7X5"/>
<dbReference type="InterPro" id="IPR004552">
    <property type="entry name" value="AGP_acyltrans"/>
</dbReference>
<proteinExistence type="inferred from homology"/>
<feature type="region of interest" description="Disordered" evidence="5">
    <location>
        <begin position="305"/>
        <end position="355"/>
    </location>
</feature>
<dbReference type="NCBIfam" id="TIGR00530">
    <property type="entry name" value="AGP_acyltrn"/>
    <property type="match status" value="1"/>
</dbReference>
<organism evidence="8 9">
    <name type="scientific">Amanita muscaria (strain Koide BX008)</name>
    <dbReference type="NCBI Taxonomy" id="946122"/>
    <lineage>
        <taxon>Eukaryota</taxon>
        <taxon>Fungi</taxon>
        <taxon>Dikarya</taxon>
        <taxon>Basidiomycota</taxon>
        <taxon>Agaricomycotina</taxon>
        <taxon>Agaricomycetes</taxon>
        <taxon>Agaricomycetidae</taxon>
        <taxon>Agaricales</taxon>
        <taxon>Pluteineae</taxon>
        <taxon>Amanitaceae</taxon>
        <taxon>Amanita</taxon>
    </lineage>
</organism>
<dbReference type="HOGENOM" id="CLU_027938_10_0_1"/>
<keyword evidence="4" id="KW-0443">Lipid metabolism</keyword>
<dbReference type="STRING" id="946122.A0A0C2X7X5"/>
<feature type="transmembrane region" description="Helical" evidence="6">
    <location>
        <begin position="41"/>
        <end position="61"/>
    </location>
</feature>
<evidence type="ECO:0000259" key="7">
    <source>
        <dbReference type="SMART" id="SM00563"/>
    </source>
</evidence>
<feature type="compositionally biased region" description="Low complexity" evidence="5">
    <location>
        <begin position="315"/>
        <end position="327"/>
    </location>
</feature>
<evidence type="ECO:0000256" key="3">
    <source>
        <dbReference type="ARBA" id="ARBA00023315"/>
    </source>
</evidence>
<evidence type="ECO:0000256" key="5">
    <source>
        <dbReference type="SAM" id="MobiDB-lite"/>
    </source>
</evidence>
<dbReference type="GO" id="GO:0016020">
    <property type="term" value="C:membrane"/>
    <property type="evidence" value="ECO:0007669"/>
    <property type="project" value="InterPro"/>
</dbReference>
<keyword evidence="4" id="KW-1208">Phospholipid metabolism</keyword>
<accession>A0A0C2X7X5</accession>
<gene>
    <name evidence="8" type="ORF">M378DRAFT_67365</name>
</gene>
<dbReference type="FunCoup" id="A0A0C2X7X5">
    <property type="interactions" value="205"/>
</dbReference>
<keyword evidence="9" id="KW-1185">Reference proteome</keyword>
<evidence type="ECO:0000256" key="6">
    <source>
        <dbReference type="SAM" id="Phobius"/>
    </source>
</evidence>
<dbReference type="OrthoDB" id="202234at2759"/>
<feature type="compositionally biased region" description="Polar residues" evidence="5">
    <location>
        <begin position="328"/>
        <end position="339"/>
    </location>
</feature>
<comment type="similarity">
    <text evidence="1 4">Belongs to the 1-acyl-sn-glycerol-3-phosphate acyltransferase family.</text>
</comment>
<evidence type="ECO:0000256" key="2">
    <source>
        <dbReference type="ARBA" id="ARBA00022679"/>
    </source>
</evidence>
<dbReference type="Proteomes" id="UP000054549">
    <property type="component" value="Unassembled WGS sequence"/>
</dbReference>
<dbReference type="PANTHER" id="PTHR10434:SF11">
    <property type="entry name" value="1-ACYL-SN-GLYCEROL-3-PHOSPHATE ACYLTRANSFERASE"/>
    <property type="match status" value="1"/>
</dbReference>
<dbReference type="SMART" id="SM00563">
    <property type="entry name" value="PlsC"/>
    <property type="match status" value="1"/>
</dbReference>
<comment type="domain">
    <text evidence="4">The HXXXXD motif is essential for acyltransferase activity and may constitute the binding site for the phosphate moiety of the glycerol-3-phosphate.</text>
</comment>
<reference evidence="8 9" key="1">
    <citation type="submission" date="2014-04" db="EMBL/GenBank/DDBJ databases">
        <title>Evolutionary Origins and Diversification of the Mycorrhizal Mutualists.</title>
        <authorList>
            <consortium name="DOE Joint Genome Institute"/>
            <consortium name="Mycorrhizal Genomics Consortium"/>
            <person name="Kohler A."/>
            <person name="Kuo A."/>
            <person name="Nagy L.G."/>
            <person name="Floudas D."/>
            <person name="Copeland A."/>
            <person name="Barry K.W."/>
            <person name="Cichocki N."/>
            <person name="Veneault-Fourrey C."/>
            <person name="LaButti K."/>
            <person name="Lindquist E.A."/>
            <person name="Lipzen A."/>
            <person name="Lundell T."/>
            <person name="Morin E."/>
            <person name="Murat C."/>
            <person name="Riley R."/>
            <person name="Ohm R."/>
            <person name="Sun H."/>
            <person name="Tunlid A."/>
            <person name="Henrissat B."/>
            <person name="Grigoriev I.V."/>
            <person name="Hibbett D.S."/>
            <person name="Martin F."/>
        </authorList>
    </citation>
    <scope>NUCLEOTIDE SEQUENCE [LARGE SCALE GENOMIC DNA]</scope>
    <source>
        <strain evidence="8 9">Koide BX008</strain>
    </source>
</reference>
<keyword evidence="3 4" id="KW-0012">Acyltransferase</keyword>
<keyword evidence="6" id="KW-1133">Transmembrane helix</keyword>
<evidence type="ECO:0000256" key="4">
    <source>
        <dbReference type="RuleBase" id="RU361267"/>
    </source>
</evidence>
<dbReference type="EC" id="2.3.1.51" evidence="4"/>
<keyword evidence="6" id="KW-0812">Transmembrane</keyword>
<protein>
    <recommendedName>
        <fullName evidence="4">1-acyl-sn-glycerol-3-phosphate acyltransferase</fullName>
        <ecNumber evidence="4">2.3.1.51</ecNumber>
    </recommendedName>
</protein>
<dbReference type="EMBL" id="KN818224">
    <property type="protein sequence ID" value="KIL70447.1"/>
    <property type="molecule type" value="Genomic_DNA"/>
</dbReference>
<evidence type="ECO:0000313" key="8">
    <source>
        <dbReference type="EMBL" id="KIL70447.1"/>
    </source>
</evidence>
<name>A0A0C2X7X5_AMAMK</name>
<keyword evidence="6" id="KW-0472">Membrane</keyword>
<feature type="domain" description="Phospholipid/glycerol acyltransferase" evidence="7">
    <location>
        <begin position="100"/>
        <end position="216"/>
    </location>
</feature>
<keyword evidence="2 4" id="KW-0808">Transferase</keyword>
<dbReference type="PANTHER" id="PTHR10434">
    <property type="entry name" value="1-ACYL-SN-GLYCEROL-3-PHOSPHATE ACYLTRANSFERASE"/>
    <property type="match status" value="1"/>
</dbReference>
<dbReference type="GO" id="GO:0003841">
    <property type="term" value="F:1-acylglycerol-3-phosphate O-acyltransferase activity"/>
    <property type="evidence" value="ECO:0007669"/>
    <property type="project" value="UniProtKB-UniRule"/>
</dbReference>
<keyword evidence="4" id="KW-0594">Phospholipid biosynthesis</keyword>
<dbReference type="AlphaFoldDB" id="A0A0C2X7X5"/>
<dbReference type="Pfam" id="PF01553">
    <property type="entry name" value="Acyltransferase"/>
    <property type="match status" value="1"/>
</dbReference>
<sequence length="355" mass="38826">MSFLAALWRPLAYLSLPFILLRSIAASSPVGRYYSRVALYLYSLVSVATCSTALAGGMLLLGRRYDTNFAVARTFYAICRSMLNIEVEVEGEEYLSTRPAVYMMNHQSMLDILVVGRLMPKQTSIMAKRSIQYTPLGPFMTLSGAIFVERSNNVQAVQSLNVAGEHMKTIGTSLWMFPEGTRHSEEGPTLLPFKKGGFHLAIQAGIPIIPVVTENYWKMYRPGVFEEGRIRVRVLPPVSTIGLTVAEVSSLATRVRDQMLGVLRDISVQVPIEQMGREEVEADDALLESPQPKAVVSESKISATSQQIPIQEAGSASSLVMSPSTSSLGPWQSGASENGTETEEDEGMILVGRPA</sequence>
<dbReference type="SUPFAM" id="SSF69593">
    <property type="entry name" value="Glycerol-3-phosphate (1)-acyltransferase"/>
    <property type="match status" value="1"/>
</dbReference>
<evidence type="ECO:0000256" key="1">
    <source>
        <dbReference type="ARBA" id="ARBA00008655"/>
    </source>
</evidence>
<keyword evidence="4" id="KW-0444">Lipid biosynthesis</keyword>
<dbReference type="InterPro" id="IPR002123">
    <property type="entry name" value="Plipid/glycerol_acylTrfase"/>
</dbReference>
<evidence type="ECO:0000313" key="9">
    <source>
        <dbReference type="Proteomes" id="UP000054549"/>
    </source>
</evidence>